<accession>A0AAE7X0J9</accession>
<dbReference type="Proteomes" id="UP000828678">
    <property type="component" value="Segment"/>
</dbReference>
<proteinExistence type="predicted"/>
<keyword evidence="3" id="KW-1185">Reference proteome</keyword>
<evidence type="ECO:0000313" key="3">
    <source>
        <dbReference type="Proteomes" id="UP000828678"/>
    </source>
</evidence>
<feature type="transmembrane region" description="Helical" evidence="1">
    <location>
        <begin position="20"/>
        <end position="45"/>
    </location>
</feature>
<keyword evidence="1" id="KW-0472">Membrane</keyword>
<evidence type="ECO:0000313" key="2">
    <source>
        <dbReference type="EMBL" id="QZA70428.1"/>
    </source>
</evidence>
<dbReference type="EMBL" id="MZ501266">
    <property type="protein sequence ID" value="QZA70428.1"/>
    <property type="molecule type" value="Genomic_DNA"/>
</dbReference>
<name>A0AAE7X0J9_9CAUD</name>
<sequence>MKDFEFVPAKYQAKETLKYAKLLAVIALFCAASSMLMIMAFLVGLR</sequence>
<gene>
    <name evidence="2" type="primary">14</name>
    <name evidence="2" type="ORF">AH03_14</name>
</gene>
<organism evidence="2 3">
    <name type="scientific">Erwinia phage AH03</name>
    <dbReference type="NCBI Taxonomy" id="2869568"/>
    <lineage>
        <taxon>Viruses</taxon>
        <taxon>Duplodnaviria</taxon>
        <taxon>Heunggongvirae</taxon>
        <taxon>Uroviricota</taxon>
        <taxon>Caudoviricetes</taxon>
        <taxon>Ahotrevirus</taxon>
        <taxon>Ahotrevirus AH03</taxon>
    </lineage>
</organism>
<protein>
    <submittedName>
        <fullName evidence="2">Uncharacterized protein</fullName>
    </submittedName>
</protein>
<reference evidence="2" key="1">
    <citation type="submission" date="2021-07" db="EMBL/GenBank/DDBJ databases">
        <authorList>
            <person name="Roth S.J."/>
            <person name="Krukonis G.P."/>
            <person name="Delesalle V.A."/>
        </authorList>
    </citation>
    <scope>NUCLEOTIDE SEQUENCE</scope>
</reference>
<keyword evidence="1" id="KW-1133">Transmembrane helix</keyword>
<evidence type="ECO:0000256" key="1">
    <source>
        <dbReference type="SAM" id="Phobius"/>
    </source>
</evidence>
<keyword evidence="1" id="KW-0812">Transmembrane</keyword>